<comment type="caution">
    <text evidence="1">The sequence shown here is derived from an EMBL/GenBank/DDBJ whole genome shotgun (WGS) entry which is preliminary data.</text>
</comment>
<dbReference type="RefSeq" id="WP_238780326.1">
    <property type="nucleotide sequence ID" value="NZ_JAJENO010000001.1"/>
</dbReference>
<evidence type="ECO:0000313" key="1">
    <source>
        <dbReference type="EMBL" id="MBM4713614.1"/>
    </source>
</evidence>
<dbReference type="EMBL" id="WUYC01000001">
    <property type="protein sequence ID" value="MBM4713614.1"/>
    <property type="molecule type" value="Genomic_DNA"/>
</dbReference>
<gene>
    <name evidence="1" type="ORF">GS551_05270</name>
</gene>
<accession>A0AAE2W412</accession>
<evidence type="ECO:0000313" key="2">
    <source>
        <dbReference type="Proteomes" id="UP000706122"/>
    </source>
</evidence>
<name>A0AAE2W412_RHOHA</name>
<dbReference type="AlphaFoldDB" id="A0AAE2W412"/>
<proteinExistence type="predicted"/>
<sequence>MSCMEETAARRLRAAEEILAADRACARPPEPSGPQVLPISPEAVAILGAPVGALPALLILSHAEARDLAADIIAATT</sequence>
<protein>
    <submittedName>
        <fullName evidence="1">Uncharacterized protein</fullName>
    </submittedName>
</protein>
<dbReference type="Proteomes" id="UP000706122">
    <property type="component" value="Unassembled WGS sequence"/>
</dbReference>
<reference evidence="1" key="1">
    <citation type="submission" date="2019-11" db="EMBL/GenBank/DDBJ databases">
        <title>Spread of Macrolides and rifampicin resistant Rhodococcus equi in clinical isolates in the USA.</title>
        <authorList>
            <person name="Alvarez-Narvaez S."/>
            <person name="Huber L."/>
            <person name="Cohen N.D."/>
            <person name="Slovis N."/>
            <person name="Greiter M."/>
            <person name="Giguere S."/>
            <person name="Hart K."/>
        </authorList>
    </citation>
    <scope>NUCLEOTIDE SEQUENCE</scope>
    <source>
        <strain evidence="1">Lh_5</strain>
    </source>
</reference>
<organism evidence="1 2">
    <name type="scientific">Rhodococcus hoagii</name>
    <name type="common">Corynebacterium equii</name>
    <dbReference type="NCBI Taxonomy" id="43767"/>
    <lineage>
        <taxon>Bacteria</taxon>
        <taxon>Bacillati</taxon>
        <taxon>Actinomycetota</taxon>
        <taxon>Actinomycetes</taxon>
        <taxon>Mycobacteriales</taxon>
        <taxon>Nocardiaceae</taxon>
        <taxon>Prescottella</taxon>
    </lineage>
</organism>